<reference evidence="2" key="1">
    <citation type="submission" date="2016-10" db="EMBL/GenBank/DDBJ databases">
        <authorList>
            <person name="Varghese N."/>
            <person name="Submissions S."/>
        </authorList>
    </citation>
    <scope>NUCLEOTIDE SEQUENCE [LARGE SCALE GENOMIC DNA]</scope>
    <source>
        <strain evidence="2">DSM 26348</strain>
    </source>
</reference>
<dbReference type="Proteomes" id="UP000199518">
    <property type="component" value="Unassembled WGS sequence"/>
</dbReference>
<evidence type="ECO:0000313" key="1">
    <source>
        <dbReference type="EMBL" id="SFI09412.1"/>
    </source>
</evidence>
<protein>
    <submittedName>
        <fullName evidence="1">Uncharacterized protein</fullName>
    </submittedName>
</protein>
<gene>
    <name evidence="1" type="ORF">SAMN05421753_105199</name>
</gene>
<proteinExistence type="predicted"/>
<dbReference type="AlphaFoldDB" id="A0A1I3FE84"/>
<organism evidence="1 2">
    <name type="scientific">Planctomicrobium piriforme</name>
    <dbReference type="NCBI Taxonomy" id="1576369"/>
    <lineage>
        <taxon>Bacteria</taxon>
        <taxon>Pseudomonadati</taxon>
        <taxon>Planctomycetota</taxon>
        <taxon>Planctomycetia</taxon>
        <taxon>Planctomycetales</taxon>
        <taxon>Planctomycetaceae</taxon>
        <taxon>Planctomicrobium</taxon>
    </lineage>
</organism>
<sequence length="173" mass="19561">MAMNNLDLELLRATSGTASRVIPEKEYQSPCGLIKVDFALCSERSMDVVVEIGDTRPNAQQLVRDILLLASKEVIEIIHIPADDAELRPALCRRVISSKYPQFVTDQEYERCRQTSPAILPRVSWVNGRRKSQVISKLARHILKPAVDPKLRFNLDDKAAWEISQALYEGPSF</sequence>
<accession>A0A1I3FE84</accession>
<dbReference type="EMBL" id="FOQD01000005">
    <property type="protein sequence ID" value="SFI09412.1"/>
    <property type="molecule type" value="Genomic_DNA"/>
</dbReference>
<dbReference type="RefSeq" id="WP_139228347.1">
    <property type="nucleotide sequence ID" value="NZ_FOQD01000005.1"/>
</dbReference>
<keyword evidence="2" id="KW-1185">Reference proteome</keyword>
<dbReference type="STRING" id="1576369.SAMN05421753_105199"/>
<evidence type="ECO:0000313" key="2">
    <source>
        <dbReference type="Proteomes" id="UP000199518"/>
    </source>
</evidence>
<name>A0A1I3FE84_9PLAN</name>